<dbReference type="OrthoDB" id="1094867at2"/>
<reference evidence="1 2" key="1">
    <citation type="submission" date="2019-12" db="EMBL/GenBank/DDBJ databases">
        <authorList>
            <person name="Sun J.-Q."/>
        </authorList>
    </citation>
    <scope>NUCLEOTIDE SEQUENCE [LARGE SCALE GENOMIC DNA]</scope>
    <source>
        <strain evidence="1 2">JCM 17928</strain>
    </source>
</reference>
<gene>
    <name evidence="1" type="ORF">GN157_12645</name>
</gene>
<protein>
    <recommendedName>
        <fullName evidence="3">Alpha/beta hydrolase</fullName>
    </recommendedName>
</protein>
<proteinExistence type="predicted"/>
<dbReference type="EMBL" id="WOWP01000051">
    <property type="protein sequence ID" value="MUV04559.1"/>
    <property type="molecule type" value="Genomic_DNA"/>
</dbReference>
<sequence>MKYLFVLLLTLSLTGCDKNDVSYKQTDMLEGKGVFTYQGYEPLSSKPVNVYYYVPENSDSTTPVLFALHGANRNAIDYRDAWITYAETNKTIIVAPEFSDAYYPGGDAYNLGNMFTDGDNPSAATLNPESEWTFSIIEPLFSYIKSVTPTSVSTYNMYGHSAGAQFLQKFILLDSATHLNKALASGAGWYTDIDTSIEFPYGLAESPLAGINPSNYFAKKVLIQVGENDTDPNSPGLRHNSTVDLQGLTRYDRAIHFFNLSENAAATSSSTFNWELQTVPNASHEFTESIEQAAAWLMTE</sequence>
<dbReference type="InterPro" id="IPR029058">
    <property type="entry name" value="AB_hydrolase_fold"/>
</dbReference>
<evidence type="ECO:0000313" key="1">
    <source>
        <dbReference type="EMBL" id="MUV04559.1"/>
    </source>
</evidence>
<dbReference type="RefSeq" id="WP_157483801.1">
    <property type="nucleotide sequence ID" value="NZ_WOWP01000051.1"/>
</dbReference>
<keyword evidence="2" id="KW-1185">Reference proteome</keyword>
<dbReference type="Gene3D" id="3.40.50.1820">
    <property type="entry name" value="alpha/beta hydrolase"/>
    <property type="match status" value="1"/>
</dbReference>
<name>A0A6N8HFR3_9FLAO</name>
<dbReference type="AlphaFoldDB" id="A0A6N8HFR3"/>
<dbReference type="PROSITE" id="PS51257">
    <property type="entry name" value="PROKAR_LIPOPROTEIN"/>
    <property type="match status" value="1"/>
</dbReference>
<evidence type="ECO:0008006" key="3">
    <source>
        <dbReference type="Google" id="ProtNLM"/>
    </source>
</evidence>
<accession>A0A6N8HFR3</accession>
<organism evidence="1 2">
    <name type="scientific">Flavobacterium rakeshii</name>
    <dbReference type="NCBI Taxonomy" id="1038845"/>
    <lineage>
        <taxon>Bacteria</taxon>
        <taxon>Pseudomonadati</taxon>
        <taxon>Bacteroidota</taxon>
        <taxon>Flavobacteriia</taxon>
        <taxon>Flavobacteriales</taxon>
        <taxon>Flavobacteriaceae</taxon>
        <taxon>Flavobacterium</taxon>
    </lineage>
</organism>
<evidence type="ECO:0000313" key="2">
    <source>
        <dbReference type="Proteomes" id="UP000433945"/>
    </source>
</evidence>
<comment type="caution">
    <text evidence="1">The sequence shown here is derived from an EMBL/GenBank/DDBJ whole genome shotgun (WGS) entry which is preliminary data.</text>
</comment>
<dbReference type="Proteomes" id="UP000433945">
    <property type="component" value="Unassembled WGS sequence"/>
</dbReference>
<dbReference type="SUPFAM" id="SSF53474">
    <property type="entry name" value="alpha/beta-Hydrolases"/>
    <property type="match status" value="1"/>
</dbReference>